<organism evidence="5 6">
    <name type="scientific">Knoellia koreensis</name>
    <dbReference type="NCBI Taxonomy" id="2730921"/>
    <lineage>
        <taxon>Bacteria</taxon>
        <taxon>Bacillati</taxon>
        <taxon>Actinomycetota</taxon>
        <taxon>Actinomycetes</taxon>
        <taxon>Micrococcales</taxon>
        <taxon>Intrasporangiaceae</taxon>
        <taxon>Knoellia</taxon>
    </lineage>
</organism>
<dbReference type="GO" id="GO:0003824">
    <property type="term" value="F:catalytic activity"/>
    <property type="evidence" value="ECO:0007669"/>
    <property type="project" value="InterPro"/>
</dbReference>
<dbReference type="InterPro" id="IPR001310">
    <property type="entry name" value="Histidine_triad_HIT"/>
</dbReference>
<keyword evidence="6" id="KW-1185">Reference proteome</keyword>
<protein>
    <submittedName>
        <fullName evidence="5">Histidine triad nucleotide-binding protein</fullName>
    </submittedName>
</protein>
<dbReference type="CDD" id="cd01276">
    <property type="entry name" value="PKCI_related"/>
    <property type="match status" value="1"/>
</dbReference>
<dbReference type="PRINTS" id="PR00332">
    <property type="entry name" value="HISTRIAD"/>
</dbReference>
<reference evidence="5 6" key="1">
    <citation type="submission" date="2020-04" db="EMBL/GenBank/DDBJ databases">
        <title>Knoellia sp. isolate from air conditioner.</title>
        <authorList>
            <person name="Chea S."/>
            <person name="Kim D.-U."/>
        </authorList>
    </citation>
    <scope>NUCLEOTIDE SEQUENCE [LARGE SCALE GENOMIC DNA]</scope>
    <source>
        <strain evidence="5 6">DB2414S</strain>
    </source>
</reference>
<proteinExistence type="predicted"/>
<sequence>MAKDRGFDPDCIFCKIVAGEIPAEIVRQDDATVAFRDLDAQAPVHVLVIPRHHVPNVGALASERPEDAVALLDAVREVAAQEGIDEGGYRSVFNTGPDAHQTVFHAHVHVLGGRAMTWPPG</sequence>
<dbReference type="InterPro" id="IPR036265">
    <property type="entry name" value="HIT-like_sf"/>
</dbReference>
<dbReference type="EMBL" id="JABEPQ010000001">
    <property type="protein sequence ID" value="NNM44500.1"/>
    <property type="molecule type" value="Genomic_DNA"/>
</dbReference>
<evidence type="ECO:0000256" key="3">
    <source>
        <dbReference type="PROSITE-ProRule" id="PRU00464"/>
    </source>
</evidence>
<evidence type="ECO:0000313" key="5">
    <source>
        <dbReference type="EMBL" id="NNM44500.1"/>
    </source>
</evidence>
<feature type="active site" description="Tele-AMP-histidine intermediate" evidence="1">
    <location>
        <position position="107"/>
    </location>
</feature>
<dbReference type="SUPFAM" id="SSF54197">
    <property type="entry name" value="HIT-like"/>
    <property type="match status" value="1"/>
</dbReference>
<evidence type="ECO:0000259" key="4">
    <source>
        <dbReference type="PROSITE" id="PS51084"/>
    </source>
</evidence>
<comment type="caution">
    <text evidence="5">The sequence shown here is derived from an EMBL/GenBank/DDBJ whole genome shotgun (WGS) entry which is preliminary data.</text>
</comment>
<feature type="short sequence motif" description="Histidine triad motif" evidence="2 3">
    <location>
        <begin position="105"/>
        <end position="109"/>
    </location>
</feature>
<feature type="domain" description="HIT" evidence="4">
    <location>
        <begin position="12"/>
        <end position="121"/>
    </location>
</feature>
<evidence type="ECO:0000256" key="1">
    <source>
        <dbReference type="PIRSR" id="PIRSR601310-1"/>
    </source>
</evidence>
<accession>A0A849H3X8</accession>
<evidence type="ECO:0000256" key="2">
    <source>
        <dbReference type="PIRSR" id="PIRSR601310-3"/>
    </source>
</evidence>
<gene>
    <name evidence="5" type="ORF">HJG52_00560</name>
</gene>
<dbReference type="PROSITE" id="PS51084">
    <property type="entry name" value="HIT_2"/>
    <property type="match status" value="1"/>
</dbReference>
<dbReference type="PANTHER" id="PTHR23089">
    <property type="entry name" value="HISTIDINE TRIAD HIT PROTEIN"/>
    <property type="match status" value="1"/>
</dbReference>
<dbReference type="Gene3D" id="3.30.428.10">
    <property type="entry name" value="HIT-like"/>
    <property type="match status" value="1"/>
</dbReference>
<name>A0A849H3X8_9MICO</name>
<evidence type="ECO:0000313" key="6">
    <source>
        <dbReference type="Proteomes" id="UP000588586"/>
    </source>
</evidence>
<dbReference type="AlphaFoldDB" id="A0A849H3X8"/>
<dbReference type="InterPro" id="IPR011146">
    <property type="entry name" value="HIT-like"/>
</dbReference>
<dbReference type="RefSeq" id="WP_171241645.1">
    <property type="nucleotide sequence ID" value="NZ_JABEPQ010000001.1"/>
</dbReference>
<dbReference type="Pfam" id="PF01230">
    <property type="entry name" value="HIT"/>
    <property type="match status" value="1"/>
</dbReference>
<dbReference type="Proteomes" id="UP000588586">
    <property type="component" value="Unassembled WGS sequence"/>
</dbReference>